<dbReference type="Pfam" id="PF05175">
    <property type="entry name" value="MTS"/>
    <property type="match status" value="1"/>
</dbReference>
<dbReference type="GO" id="GO:0032259">
    <property type="term" value="P:methylation"/>
    <property type="evidence" value="ECO:0007669"/>
    <property type="project" value="UniProtKB-KW"/>
</dbReference>
<dbReference type="EMBL" id="QSKF01000003">
    <property type="protein sequence ID" value="RHE40801.1"/>
    <property type="molecule type" value="Genomic_DNA"/>
</dbReference>
<evidence type="ECO:0000256" key="2">
    <source>
        <dbReference type="ARBA" id="ARBA00022679"/>
    </source>
</evidence>
<dbReference type="Proteomes" id="UP000283745">
    <property type="component" value="Unassembled WGS sequence"/>
</dbReference>
<dbReference type="CDD" id="cd02440">
    <property type="entry name" value="AdoMet_MTases"/>
    <property type="match status" value="1"/>
</dbReference>
<feature type="binding site" evidence="5">
    <location>
        <position position="144"/>
    </location>
    <ligand>
        <name>S-adenosyl-L-methionine</name>
        <dbReference type="ChEBI" id="CHEBI:59789"/>
    </ligand>
</feature>
<dbReference type="AlphaFoldDB" id="A0A414J8K2"/>
<evidence type="ECO:0000259" key="7">
    <source>
        <dbReference type="Pfam" id="PF17827"/>
    </source>
</evidence>
<feature type="domain" description="Release factor glutamine methyltransferase N-terminal" evidence="7">
    <location>
        <begin position="7"/>
        <end position="76"/>
    </location>
</feature>
<dbReference type="GO" id="GO:0102559">
    <property type="term" value="F:peptide chain release factor N(5)-glutamine methyltransferase activity"/>
    <property type="evidence" value="ECO:0007669"/>
    <property type="project" value="UniProtKB-EC"/>
</dbReference>
<dbReference type="InterPro" id="IPR029063">
    <property type="entry name" value="SAM-dependent_MTases_sf"/>
</dbReference>
<dbReference type="PANTHER" id="PTHR18895">
    <property type="entry name" value="HEMK METHYLTRANSFERASE"/>
    <property type="match status" value="1"/>
</dbReference>
<keyword evidence="2 5" id="KW-0808">Transferase</keyword>
<proteinExistence type="inferred from homology"/>
<comment type="catalytic activity">
    <reaction evidence="4 5">
        <text>L-glutaminyl-[peptide chain release factor] + S-adenosyl-L-methionine = N(5)-methyl-L-glutaminyl-[peptide chain release factor] + S-adenosyl-L-homocysteine + H(+)</text>
        <dbReference type="Rhea" id="RHEA:42896"/>
        <dbReference type="Rhea" id="RHEA-COMP:10271"/>
        <dbReference type="Rhea" id="RHEA-COMP:10272"/>
        <dbReference type="ChEBI" id="CHEBI:15378"/>
        <dbReference type="ChEBI" id="CHEBI:30011"/>
        <dbReference type="ChEBI" id="CHEBI:57856"/>
        <dbReference type="ChEBI" id="CHEBI:59789"/>
        <dbReference type="ChEBI" id="CHEBI:61891"/>
        <dbReference type="EC" id="2.1.1.297"/>
    </reaction>
</comment>
<organism evidence="8 9">
    <name type="scientific">Blautia obeum</name>
    <dbReference type="NCBI Taxonomy" id="40520"/>
    <lineage>
        <taxon>Bacteria</taxon>
        <taxon>Bacillati</taxon>
        <taxon>Bacillota</taxon>
        <taxon>Clostridia</taxon>
        <taxon>Lachnospirales</taxon>
        <taxon>Lachnospiraceae</taxon>
        <taxon>Blautia</taxon>
    </lineage>
</organism>
<comment type="caution">
    <text evidence="8">The sequence shown here is derived from an EMBL/GenBank/DDBJ whole genome shotgun (WGS) entry which is preliminary data.</text>
</comment>
<reference evidence="8 9" key="1">
    <citation type="submission" date="2018-08" db="EMBL/GenBank/DDBJ databases">
        <title>A genome reference for cultivated species of the human gut microbiota.</title>
        <authorList>
            <person name="Zou Y."/>
            <person name="Xue W."/>
            <person name="Luo G."/>
        </authorList>
    </citation>
    <scope>NUCLEOTIDE SEQUENCE [LARGE SCALE GENOMIC DNA]</scope>
    <source>
        <strain evidence="8 9">AM28-23</strain>
    </source>
</reference>
<dbReference type="NCBIfam" id="TIGR00536">
    <property type="entry name" value="hemK_fam"/>
    <property type="match status" value="1"/>
</dbReference>
<sequence length="290" mass="32776">MRTYKKVLEDGIHLLDAAAIEEAGLDAWLLLEYAADINRAWYYAHMDEMLDKKTESRYLEMCAKRAQHIPLQHITGRAFFMGYEFFVDERVLVPRQDTEVLVETALTHLKECRAPKILDMCTGSGCILLSFLMERTDAVGTGVDISEGALAVAKQNRVHLQLEDRAEFVQSDLFSGDYFKKNSGNTVTEYDMLISNPPYIPSGEIPGLMEEVRSHDPVLALDGKEDGLFFYREITAQADKYLRAGGWLMYEIGCDQGESVSKIMKTDNFINVEVIQDLAGLDRVVIGQKK</sequence>
<dbReference type="GO" id="GO:0003676">
    <property type="term" value="F:nucleic acid binding"/>
    <property type="evidence" value="ECO:0007669"/>
    <property type="project" value="InterPro"/>
</dbReference>
<gene>
    <name evidence="5 8" type="primary">prmC</name>
    <name evidence="8" type="ORF">DW740_04485</name>
</gene>
<dbReference type="InterPro" id="IPR040758">
    <property type="entry name" value="PrmC_N"/>
</dbReference>
<evidence type="ECO:0000313" key="9">
    <source>
        <dbReference type="Proteomes" id="UP000283745"/>
    </source>
</evidence>
<keyword evidence="1 5" id="KW-0489">Methyltransferase</keyword>
<name>A0A414J8K2_9FIRM</name>
<dbReference type="EC" id="2.1.1.297" evidence="5"/>
<comment type="similarity">
    <text evidence="5">Belongs to the protein N5-glutamine methyltransferase family. PrmC subfamily.</text>
</comment>
<dbReference type="InterPro" id="IPR007848">
    <property type="entry name" value="Small_mtfrase_dom"/>
</dbReference>
<feature type="binding site" evidence="5">
    <location>
        <position position="196"/>
    </location>
    <ligand>
        <name>S-adenosyl-L-methionine</name>
        <dbReference type="ChEBI" id="CHEBI:59789"/>
    </ligand>
</feature>
<feature type="binding site" evidence="5">
    <location>
        <begin position="196"/>
        <end position="199"/>
    </location>
    <ligand>
        <name>substrate</name>
    </ligand>
</feature>
<evidence type="ECO:0000313" key="8">
    <source>
        <dbReference type="EMBL" id="RHE40801.1"/>
    </source>
</evidence>
<dbReference type="SUPFAM" id="SSF53335">
    <property type="entry name" value="S-adenosyl-L-methionine-dependent methyltransferases"/>
    <property type="match status" value="1"/>
</dbReference>
<dbReference type="Pfam" id="PF17827">
    <property type="entry name" value="PrmC_N"/>
    <property type="match status" value="1"/>
</dbReference>
<feature type="domain" description="Methyltransferase small" evidence="6">
    <location>
        <begin position="106"/>
        <end position="199"/>
    </location>
</feature>
<dbReference type="NCBIfam" id="TIGR03534">
    <property type="entry name" value="RF_mod_PrmC"/>
    <property type="match status" value="1"/>
</dbReference>
<evidence type="ECO:0000259" key="6">
    <source>
        <dbReference type="Pfam" id="PF05175"/>
    </source>
</evidence>
<dbReference type="InterPro" id="IPR050320">
    <property type="entry name" value="N5-glutamine_MTase"/>
</dbReference>
<keyword evidence="3 5" id="KW-0949">S-adenosyl-L-methionine</keyword>
<dbReference type="InterPro" id="IPR004556">
    <property type="entry name" value="HemK-like"/>
</dbReference>
<evidence type="ECO:0000256" key="4">
    <source>
        <dbReference type="ARBA" id="ARBA00048391"/>
    </source>
</evidence>
<dbReference type="Gene3D" id="3.40.50.150">
    <property type="entry name" value="Vaccinia Virus protein VP39"/>
    <property type="match status" value="1"/>
</dbReference>
<evidence type="ECO:0000256" key="5">
    <source>
        <dbReference type="HAMAP-Rule" id="MF_02126"/>
    </source>
</evidence>
<comment type="function">
    <text evidence="5">Methylates the class 1 translation termination release factors RF1/PrfA and RF2/PrfB on the glutamine residue of the universally conserved GGQ motif.</text>
</comment>
<evidence type="ECO:0000256" key="3">
    <source>
        <dbReference type="ARBA" id="ARBA00022691"/>
    </source>
</evidence>
<dbReference type="RefSeq" id="WP_118048571.1">
    <property type="nucleotide sequence ID" value="NZ_CABJFK010000003.1"/>
</dbReference>
<evidence type="ECO:0000256" key="1">
    <source>
        <dbReference type="ARBA" id="ARBA00022603"/>
    </source>
</evidence>
<protein>
    <recommendedName>
        <fullName evidence="5">Release factor glutamine methyltransferase</fullName>
        <shortName evidence="5">RF MTase</shortName>
        <ecNumber evidence="5">2.1.1.297</ecNumber>
    </recommendedName>
    <alternativeName>
        <fullName evidence="5">N5-glutamine methyltransferase PrmC</fullName>
    </alternativeName>
    <alternativeName>
        <fullName evidence="5">Protein-(glutamine-N5) MTase PrmC</fullName>
    </alternativeName>
    <alternativeName>
        <fullName evidence="5">Protein-glutamine N-methyltransferase PrmC</fullName>
    </alternativeName>
</protein>
<accession>A0A414J8K2</accession>
<dbReference type="PANTHER" id="PTHR18895:SF74">
    <property type="entry name" value="MTRF1L RELEASE FACTOR GLUTAMINE METHYLTRANSFERASE"/>
    <property type="match status" value="1"/>
</dbReference>
<dbReference type="PROSITE" id="PS00092">
    <property type="entry name" value="N6_MTASE"/>
    <property type="match status" value="1"/>
</dbReference>
<comment type="caution">
    <text evidence="5">Lacks conserved residue(s) required for the propagation of feature annotation.</text>
</comment>
<dbReference type="InterPro" id="IPR002052">
    <property type="entry name" value="DNA_methylase_N6_adenine_CS"/>
</dbReference>
<dbReference type="Gene3D" id="1.10.8.10">
    <property type="entry name" value="DNA helicase RuvA subunit, C-terminal domain"/>
    <property type="match status" value="1"/>
</dbReference>
<dbReference type="HAMAP" id="MF_02126">
    <property type="entry name" value="RF_methyltr_PrmC"/>
    <property type="match status" value="1"/>
</dbReference>
<dbReference type="InterPro" id="IPR019874">
    <property type="entry name" value="RF_methyltr_PrmC"/>
</dbReference>